<dbReference type="Proteomes" id="UP000782312">
    <property type="component" value="Unassembled WGS sequence"/>
</dbReference>
<name>A0A932HW98_UNCTE</name>
<evidence type="ECO:0000259" key="4">
    <source>
        <dbReference type="PROSITE" id="PS51186"/>
    </source>
</evidence>
<evidence type="ECO:0000313" key="5">
    <source>
        <dbReference type="EMBL" id="MBI3126173.1"/>
    </source>
</evidence>
<dbReference type="GO" id="GO:0016747">
    <property type="term" value="F:acyltransferase activity, transferring groups other than amino-acyl groups"/>
    <property type="evidence" value="ECO:0007669"/>
    <property type="project" value="InterPro"/>
</dbReference>
<feature type="region of interest" description="Disordered" evidence="3">
    <location>
        <begin position="157"/>
        <end position="191"/>
    </location>
</feature>
<protein>
    <submittedName>
        <fullName evidence="5">GNAT family N-acetyltransferase/peptidase C39 family protein</fullName>
    </submittedName>
</protein>
<dbReference type="Gene3D" id="3.90.70.10">
    <property type="entry name" value="Cysteine proteinases"/>
    <property type="match status" value="1"/>
</dbReference>
<feature type="domain" description="N-acetyltransferase" evidence="4">
    <location>
        <begin position="5"/>
        <end position="154"/>
    </location>
</feature>
<gene>
    <name evidence="5" type="ORF">HYZ11_01040</name>
</gene>
<keyword evidence="1" id="KW-0808">Transferase</keyword>
<dbReference type="InterPro" id="IPR016181">
    <property type="entry name" value="Acyl_CoA_acyltransferase"/>
</dbReference>
<dbReference type="InterPro" id="IPR050680">
    <property type="entry name" value="YpeA/RimI_acetyltransf"/>
</dbReference>
<dbReference type="AlphaFoldDB" id="A0A932HW98"/>
<dbReference type="EMBL" id="JACPUR010000001">
    <property type="protein sequence ID" value="MBI3126173.1"/>
    <property type="molecule type" value="Genomic_DNA"/>
</dbReference>
<dbReference type="CDD" id="cd04301">
    <property type="entry name" value="NAT_SF"/>
    <property type="match status" value="1"/>
</dbReference>
<evidence type="ECO:0000256" key="3">
    <source>
        <dbReference type="SAM" id="MobiDB-lite"/>
    </source>
</evidence>
<dbReference type="Pfam" id="PF00583">
    <property type="entry name" value="Acetyltransf_1"/>
    <property type="match status" value="1"/>
</dbReference>
<dbReference type="Pfam" id="PF11814">
    <property type="entry name" value="DUF3335"/>
    <property type="match status" value="1"/>
</dbReference>
<evidence type="ECO:0000256" key="1">
    <source>
        <dbReference type="ARBA" id="ARBA00022679"/>
    </source>
</evidence>
<comment type="caution">
    <text evidence="5">The sequence shown here is derived from an EMBL/GenBank/DDBJ whole genome shotgun (WGS) entry which is preliminary data.</text>
</comment>
<evidence type="ECO:0000313" key="6">
    <source>
        <dbReference type="Proteomes" id="UP000782312"/>
    </source>
</evidence>
<reference evidence="5" key="1">
    <citation type="submission" date="2020-07" db="EMBL/GenBank/DDBJ databases">
        <title>Huge and variable diversity of episymbiotic CPR bacteria and DPANN archaea in groundwater ecosystems.</title>
        <authorList>
            <person name="He C.Y."/>
            <person name="Keren R."/>
            <person name="Whittaker M."/>
            <person name="Farag I.F."/>
            <person name="Doudna J."/>
            <person name="Cate J.H.D."/>
            <person name="Banfield J.F."/>
        </authorList>
    </citation>
    <scope>NUCLEOTIDE SEQUENCE</scope>
    <source>
        <strain evidence="5">NC_groundwater_763_Ag_S-0.2um_68_21</strain>
    </source>
</reference>
<dbReference type="PROSITE" id="PS51186">
    <property type="entry name" value="GNAT"/>
    <property type="match status" value="1"/>
</dbReference>
<organism evidence="5 6">
    <name type="scientific">Tectimicrobiota bacterium</name>
    <dbReference type="NCBI Taxonomy" id="2528274"/>
    <lineage>
        <taxon>Bacteria</taxon>
        <taxon>Pseudomonadati</taxon>
        <taxon>Nitrospinota/Tectimicrobiota group</taxon>
        <taxon>Candidatus Tectimicrobiota</taxon>
    </lineage>
</organism>
<accession>A0A932HW98</accession>
<dbReference type="PANTHER" id="PTHR43420">
    <property type="entry name" value="ACETYLTRANSFERASE"/>
    <property type="match status" value="1"/>
</dbReference>
<proteinExistence type="predicted"/>
<dbReference type="InterPro" id="IPR000182">
    <property type="entry name" value="GNAT_dom"/>
</dbReference>
<dbReference type="SUPFAM" id="SSF55729">
    <property type="entry name" value="Acyl-CoA N-acyltransferases (Nat)"/>
    <property type="match status" value="1"/>
</dbReference>
<sequence>MAPKFSVRPAGPGDLDALERLERAGFRPEDAFSRAQLRRLLAGNAAAFLAESTQGAKRPVGSAVVLWRRGSPSARLYTIAADPAFQGKGAGSLLLEACERAAAEKGCAQMRLEVRQSNRRAIAFYERRGYRAVETLPGYYPGGEAGLRMAKDLGPSSSAEAAAPARRGAAARGGPKAGASSGKPGAPAGAGGDGPRLDLPYYAQTLGFTCGPACLMMAMRHFDPKLRLDRTLELVLWKEATTVFMTAGLGGCEPFGLAVAAGRRGYRAEVLVPGRGVPFLGSVRTEDKKEVVRLVHRQMKAEAESLGTAVRYRGFGSADIARALRGGAVPIVLVSAHRLHGFRVPHWVVVTGFDGRNIYLHDPYERHYRPHPRRARHLRVSAGEFERMTRWGKDSLRSAVLIRPAPRARKNKPEYP</sequence>
<feature type="compositionally biased region" description="Low complexity" evidence="3">
    <location>
        <begin position="157"/>
        <end position="187"/>
    </location>
</feature>
<keyword evidence="2" id="KW-0012">Acyltransferase</keyword>
<dbReference type="InterPro" id="IPR021770">
    <property type="entry name" value="DUF3335"/>
</dbReference>
<dbReference type="Gene3D" id="3.40.630.30">
    <property type="match status" value="1"/>
</dbReference>
<evidence type="ECO:0000256" key="2">
    <source>
        <dbReference type="ARBA" id="ARBA00023315"/>
    </source>
</evidence>